<dbReference type="EMBL" id="JACHNZ010000063">
    <property type="protein sequence ID" value="MBB4633856.1"/>
    <property type="molecule type" value="Genomic_DNA"/>
</dbReference>
<evidence type="ECO:0000259" key="3">
    <source>
        <dbReference type="Pfam" id="PF00440"/>
    </source>
</evidence>
<organism evidence="4 5">
    <name type="scientific">Sphingosinicella soli</name>
    <dbReference type="NCBI Taxonomy" id="333708"/>
    <lineage>
        <taxon>Bacteria</taxon>
        <taxon>Pseudomonadati</taxon>
        <taxon>Pseudomonadota</taxon>
        <taxon>Alphaproteobacteria</taxon>
        <taxon>Sphingomonadales</taxon>
        <taxon>Sphingosinicellaceae</taxon>
        <taxon>Sphingosinicella</taxon>
    </lineage>
</organism>
<keyword evidence="2" id="KW-1133">Transmembrane helix</keyword>
<dbReference type="AlphaFoldDB" id="A0A7W7B4J3"/>
<accession>A0A7W7B4J3</accession>
<dbReference type="Pfam" id="PF00440">
    <property type="entry name" value="TetR_N"/>
    <property type="match status" value="1"/>
</dbReference>
<dbReference type="Proteomes" id="UP000566324">
    <property type="component" value="Unassembled WGS sequence"/>
</dbReference>
<feature type="domain" description="HTH tetR-type" evidence="3">
    <location>
        <begin position="25"/>
        <end position="59"/>
    </location>
</feature>
<dbReference type="InterPro" id="IPR001647">
    <property type="entry name" value="HTH_TetR"/>
</dbReference>
<gene>
    <name evidence="4" type="ORF">GGQ98_003512</name>
</gene>
<comment type="caution">
    <text evidence="4">The sequence shown here is derived from an EMBL/GenBank/DDBJ whole genome shotgun (WGS) entry which is preliminary data.</text>
</comment>
<dbReference type="Gene3D" id="1.10.10.60">
    <property type="entry name" value="Homeodomain-like"/>
    <property type="match status" value="1"/>
</dbReference>
<keyword evidence="2" id="KW-0812">Transmembrane</keyword>
<dbReference type="GO" id="GO:0003677">
    <property type="term" value="F:DNA binding"/>
    <property type="evidence" value="ECO:0007669"/>
    <property type="project" value="UniProtKB-KW"/>
</dbReference>
<dbReference type="SUPFAM" id="SSF46689">
    <property type="entry name" value="Homeodomain-like"/>
    <property type="match status" value="1"/>
</dbReference>
<proteinExistence type="predicted"/>
<evidence type="ECO:0000313" key="5">
    <source>
        <dbReference type="Proteomes" id="UP000566324"/>
    </source>
</evidence>
<evidence type="ECO:0000256" key="2">
    <source>
        <dbReference type="SAM" id="Phobius"/>
    </source>
</evidence>
<protein>
    <submittedName>
        <fullName evidence="4">AcrR family transcriptional regulator</fullName>
    </submittedName>
</protein>
<evidence type="ECO:0000256" key="1">
    <source>
        <dbReference type="ARBA" id="ARBA00023125"/>
    </source>
</evidence>
<dbReference type="InterPro" id="IPR009057">
    <property type="entry name" value="Homeodomain-like_sf"/>
</dbReference>
<reference evidence="4 5" key="1">
    <citation type="submission" date="2020-08" db="EMBL/GenBank/DDBJ databases">
        <title>Genomic Encyclopedia of Type Strains, Phase IV (KMG-IV): sequencing the most valuable type-strain genomes for metagenomic binning, comparative biology and taxonomic classification.</title>
        <authorList>
            <person name="Goeker M."/>
        </authorList>
    </citation>
    <scope>NUCLEOTIDE SEQUENCE [LARGE SCALE GENOMIC DNA]</scope>
    <source>
        <strain evidence="4 5">DSM 17328</strain>
    </source>
</reference>
<name>A0A7W7B4J3_9SPHN</name>
<sequence>MNEMGRISSRQRYSSPLMQERRRRIMAEARALLAEGGEAGFNMRELSRRAGVSSRTLYHALLFGLDFLQVFVIVISPP</sequence>
<feature type="transmembrane region" description="Helical" evidence="2">
    <location>
        <begin position="57"/>
        <end position="76"/>
    </location>
</feature>
<keyword evidence="1" id="KW-0238">DNA-binding</keyword>
<keyword evidence="5" id="KW-1185">Reference proteome</keyword>
<evidence type="ECO:0000313" key="4">
    <source>
        <dbReference type="EMBL" id="MBB4633856.1"/>
    </source>
</evidence>
<keyword evidence="2" id="KW-0472">Membrane</keyword>